<accession>A0A1E8PWZ4</accession>
<reference evidence="9 10" key="1">
    <citation type="submission" date="2016-09" db="EMBL/GenBank/DDBJ databases">
        <title>genome sequence of Mycobacterium sp. 739 SCH.</title>
        <authorList>
            <person name="Greninger A.L."/>
            <person name="Qin X."/>
            <person name="Jerome K."/>
            <person name="Vora S."/>
            <person name="Quinn K."/>
        </authorList>
    </citation>
    <scope>NUCLEOTIDE SEQUENCE [LARGE SCALE GENOMIC DNA]</scope>
    <source>
        <strain evidence="9 10">SCH</strain>
    </source>
</reference>
<evidence type="ECO:0000256" key="4">
    <source>
        <dbReference type="ARBA" id="ARBA00022741"/>
    </source>
</evidence>
<dbReference type="SMART" id="SM00220">
    <property type="entry name" value="S_TKc"/>
    <property type="match status" value="1"/>
</dbReference>
<comment type="caution">
    <text evidence="9">The sequence shown here is derived from an EMBL/GenBank/DDBJ whole genome shotgun (WGS) entry which is preliminary data.</text>
</comment>
<evidence type="ECO:0000259" key="8">
    <source>
        <dbReference type="PROSITE" id="PS50011"/>
    </source>
</evidence>
<proteinExistence type="predicted"/>
<keyword evidence="4" id="KW-0547">Nucleotide-binding</keyword>
<evidence type="ECO:0000256" key="6">
    <source>
        <dbReference type="ARBA" id="ARBA00022840"/>
    </source>
</evidence>
<dbReference type="GO" id="GO:0004674">
    <property type="term" value="F:protein serine/threonine kinase activity"/>
    <property type="evidence" value="ECO:0007669"/>
    <property type="project" value="UniProtKB-KW"/>
</dbReference>
<dbReference type="RefSeq" id="WP_070356387.1">
    <property type="nucleotide sequence ID" value="NZ_MCHX01000136.1"/>
</dbReference>
<evidence type="ECO:0000313" key="9">
    <source>
        <dbReference type="EMBL" id="OFJ50380.1"/>
    </source>
</evidence>
<dbReference type="EMBL" id="MCHX01000136">
    <property type="protein sequence ID" value="OFJ50380.1"/>
    <property type="molecule type" value="Genomic_DNA"/>
</dbReference>
<name>A0A1E8PWZ4_9MYCO</name>
<dbReference type="CDD" id="cd14014">
    <property type="entry name" value="STKc_PknB_like"/>
    <property type="match status" value="1"/>
</dbReference>
<keyword evidence="10" id="KW-1185">Reference proteome</keyword>
<evidence type="ECO:0000256" key="1">
    <source>
        <dbReference type="ARBA" id="ARBA00012513"/>
    </source>
</evidence>
<dbReference type="Gene3D" id="1.10.510.10">
    <property type="entry name" value="Transferase(Phosphotransferase) domain 1"/>
    <property type="match status" value="1"/>
</dbReference>
<dbReference type="Proteomes" id="UP000178953">
    <property type="component" value="Unassembled WGS sequence"/>
</dbReference>
<dbReference type="GO" id="GO:0080090">
    <property type="term" value="P:regulation of primary metabolic process"/>
    <property type="evidence" value="ECO:0007669"/>
    <property type="project" value="UniProtKB-ARBA"/>
</dbReference>
<feature type="compositionally biased region" description="Low complexity" evidence="7">
    <location>
        <begin position="350"/>
        <end position="366"/>
    </location>
</feature>
<dbReference type="PROSITE" id="PS50011">
    <property type="entry name" value="PROTEIN_KINASE_DOM"/>
    <property type="match status" value="1"/>
</dbReference>
<dbReference type="InterPro" id="IPR011009">
    <property type="entry name" value="Kinase-like_dom_sf"/>
</dbReference>
<keyword evidence="2" id="KW-0723">Serine/threonine-protein kinase</keyword>
<keyword evidence="3" id="KW-0808">Transferase</keyword>
<dbReference type="SUPFAM" id="SSF56112">
    <property type="entry name" value="Protein kinase-like (PK-like)"/>
    <property type="match status" value="1"/>
</dbReference>
<dbReference type="Gene3D" id="3.30.200.20">
    <property type="entry name" value="Phosphorylase Kinase, domain 1"/>
    <property type="match status" value="1"/>
</dbReference>
<gene>
    <name evidence="9" type="ORF">BEL07_28545</name>
</gene>
<protein>
    <recommendedName>
        <fullName evidence="1">non-specific serine/threonine protein kinase</fullName>
        <ecNumber evidence="1">2.7.11.1</ecNumber>
    </recommendedName>
</protein>
<feature type="region of interest" description="Disordered" evidence="7">
    <location>
        <begin position="286"/>
        <end position="318"/>
    </location>
</feature>
<dbReference type="PANTHER" id="PTHR43289:SF6">
    <property type="entry name" value="SERINE_THREONINE-PROTEIN KINASE NEKL-3"/>
    <property type="match status" value="1"/>
</dbReference>
<dbReference type="AlphaFoldDB" id="A0A1E8PWZ4"/>
<feature type="domain" description="Protein kinase" evidence="8">
    <location>
        <begin position="18"/>
        <end position="287"/>
    </location>
</feature>
<feature type="region of interest" description="Disordered" evidence="7">
    <location>
        <begin position="350"/>
        <end position="389"/>
    </location>
</feature>
<evidence type="ECO:0000313" key="10">
    <source>
        <dbReference type="Proteomes" id="UP000178953"/>
    </source>
</evidence>
<organism evidence="9 10">
    <name type="scientific">Mycolicibacterium grossiae</name>
    <dbReference type="NCBI Taxonomy" id="1552759"/>
    <lineage>
        <taxon>Bacteria</taxon>
        <taxon>Bacillati</taxon>
        <taxon>Actinomycetota</taxon>
        <taxon>Actinomycetes</taxon>
        <taxon>Mycobacteriales</taxon>
        <taxon>Mycobacteriaceae</taxon>
        <taxon>Mycolicibacterium</taxon>
    </lineage>
</organism>
<evidence type="ECO:0000256" key="5">
    <source>
        <dbReference type="ARBA" id="ARBA00022777"/>
    </source>
</evidence>
<dbReference type="PANTHER" id="PTHR43289">
    <property type="entry name" value="MITOGEN-ACTIVATED PROTEIN KINASE KINASE KINASE 20-RELATED"/>
    <property type="match status" value="1"/>
</dbReference>
<dbReference type="PROSITE" id="PS00108">
    <property type="entry name" value="PROTEIN_KINASE_ST"/>
    <property type="match status" value="1"/>
</dbReference>
<evidence type="ECO:0000256" key="3">
    <source>
        <dbReference type="ARBA" id="ARBA00022679"/>
    </source>
</evidence>
<dbReference type="GO" id="GO:0005524">
    <property type="term" value="F:ATP binding"/>
    <property type="evidence" value="ECO:0007669"/>
    <property type="project" value="UniProtKB-KW"/>
</dbReference>
<dbReference type="EC" id="2.7.11.1" evidence="1"/>
<dbReference type="InterPro" id="IPR000719">
    <property type="entry name" value="Prot_kinase_dom"/>
</dbReference>
<sequence>MSEPESAPEATPDEIAGYRIDRVLGTGGMGVVYLARNPILPRWEALKVLSAEVADIPTAGERFLQEAITTSTLDHPNIVKVFSRGEDESGRPWISMEYVAGTDAETALRQGTMTPQRAMHVITEVARALDYAHLSGVVHQDIKPANFLLGKRIDTEEERVVLADFGAAATLTETLEREAGPALVASFAYTSPEVITGTGAVDGRADVYSLGCTLFRLLTGSVPFPGHSTAATLAHAHLEQAAPRPSDLLPWAAPELDEVVARALAKRPADRFATAGEFATAAAHALRSRRRPHRADAVAAPPPPRISVTPVESRPRRSKRATIAIAGAAAVLVAMVLAWRLLPNDDNGPAAISEPTTTSSSPAPSSLIGVLPGGYPPDACRPGEPADRATEAVMTCGPNQDAGGPVSGTYTRSRDAQSLQSALADVVGTANTVVCPGNIQSPGPWRKVAQPDVVQGTVFCGIRDGRPLIAWTLDTENLLAVVESASLGGSGLNDLYAWWASHS</sequence>
<evidence type="ECO:0000256" key="2">
    <source>
        <dbReference type="ARBA" id="ARBA00022527"/>
    </source>
</evidence>
<dbReference type="Pfam" id="PF00069">
    <property type="entry name" value="Pkinase"/>
    <property type="match status" value="1"/>
</dbReference>
<keyword evidence="6" id="KW-0067">ATP-binding</keyword>
<keyword evidence="5" id="KW-0418">Kinase</keyword>
<dbReference type="InterPro" id="IPR008271">
    <property type="entry name" value="Ser/Thr_kinase_AS"/>
</dbReference>
<evidence type="ECO:0000256" key="7">
    <source>
        <dbReference type="SAM" id="MobiDB-lite"/>
    </source>
</evidence>